<feature type="signal peptide" evidence="1">
    <location>
        <begin position="1"/>
        <end position="23"/>
    </location>
</feature>
<keyword evidence="3" id="KW-1185">Reference proteome</keyword>
<keyword evidence="1" id="KW-0732">Signal</keyword>
<evidence type="ECO:0008006" key="4">
    <source>
        <dbReference type="Google" id="ProtNLM"/>
    </source>
</evidence>
<dbReference type="Proteomes" id="UP000593719">
    <property type="component" value="Chromosome"/>
</dbReference>
<organism evidence="2 3">
    <name type="scientific">Sulfurimonas sediminis</name>
    <dbReference type="NCBI Taxonomy" id="2590020"/>
    <lineage>
        <taxon>Bacteria</taxon>
        <taxon>Pseudomonadati</taxon>
        <taxon>Campylobacterota</taxon>
        <taxon>Epsilonproteobacteria</taxon>
        <taxon>Campylobacterales</taxon>
        <taxon>Sulfurimonadaceae</taxon>
        <taxon>Sulfurimonas</taxon>
    </lineage>
</organism>
<name>A0A7M1B2B5_9BACT</name>
<dbReference type="PROSITE" id="PS51257">
    <property type="entry name" value="PROKAR_LIPOPROTEIN"/>
    <property type="match status" value="1"/>
</dbReference>
<dbReference type="EMBL" id="CP041235">
    <property type="protein sequence ID" value="QOP43646.1"/>
    <property type="molecule type" value="Genomic_DNA"/>
</dbReference>
<evidence type="ECO:0000313" key="3">
    <source>
        <dbReference type="Proteomes" id="UP000593719"/>
    </source>
</evidence>
<proteinExistence type="predicted"/>
<evidence type="ECO:0000256" key="1">
    <source>
        <dbReference type="SAM" id="SignalP"/>
    </source>
</evidence>
<gene>
    <name evidence="2" type="ORF">FJR45_06655</name>
</gene>
<accession>A0A7M1B2B5</accession>
<evidence type="ECO:0000313" key="2">
    <source>
        <dbReference type="EMBL" id="QOP43646.1"/>
    </source>
</evidence>
<reference evidence="2 3" key="1">
    <citation type="submission" date="2019-06" db="EMBL/GenBank/DDBJ databases">
        <title>Sulfurimonas gotlandica sp. nov., a chemoautotrophic and psychrotolerant epsilonproteobacterium isolated from a pelagic redoxcline, and an emended description of the genus Sulfurimonas.</title>
        <authorList>
            <person name="Wang S."/>
            <person name="Jiang L."/>
            <person name="Shao Z."/>
        </authorList>
    </citation>
    <scope>NUCLEOTIDE SEQUENCE [LARGE SCALE GENOMIC DNA]</scope>
    <source>
        <strain evidence="2 3">S2-6</strain>
    </source>
</reference>
<protein>
    <recommendedName>
        <fullName evidence="4">Lipoprotein</fullName>
    </recommendedName>
</protein>
<dbReference type="KEGG" id="ssei:FJR45_06655"/>
<sequence>MRSNLIPAMVTILAMILFSGCVASSPKTPQELHSYSVVEFFDDIGLDEDKDKGYFVHHATKSTKLDATGEWTREYKKHFKTQFQNYCVSQGGKVMDSDAFITKLYPITKHSTKARVLVSSKLGQFIKGYKFASKLCVVDDRAIFGYNFSLKHKDYTGKGVIREQIDKDALSVSPVLQYAYNNMQKNSWYNIDTYAVAINKSDWIEANMFVISALSHFQAERKATPSKKEYPQSKSGFRRF</sequence>
<feature type="chain" id="PRO_5032505830" description="Lipoprotein" evidence="1">
    <location>
        <begin position="24"/>
        <end position="240"/>
    </location>
</feature>
<dbReference type="RefSeq" id="WP_193149780.1">
    <property type="nucleotide sequence ID" value="NZ_CP041235.1"/>
</dbReference>
<dbReference type="AlphaFoldDB" id="A0A7M1B2B5"/>